<reference evidence="3 4" key="1">
    <citation type="submission" date="2020-01" db="EMBL/GenBank/DDBJ databases">
        <title>Identification and distribution of gene clusters putatively required for synthesis of sphingolipid metabolism inhibitors in phylogenetically diverse species of the filamentous fungus Fusarium.</title>
        <authorList>
            <person name="Kim H.-S."/>
            <person name="Busman M."/>
            <person name="Brown D.W."/>
            <person name="Divon H."/>
            <person name="Uhlig S."/>
            <person name="Proctor R.H."/>
        </authorList>
    </citation>
    <scope>NUCLEOTIDE SEQUENCE [LARGE SCALE GENOMIC DNA]</scope>
    <source>
        <strain evidence="3 4">NRRL 20459</strain>
    </source>
</reference>
<feature type="domain" description="Stress-response A/B barrel" evidence="2">
    <location>
        <begin position="21"/>
        <end position="120"/>
    </location>
</feature>
<comment type="caution">
    <text evidence="3">The sequence shown here is derived from an EMBL/GenBank/DDBJ whole genome shotgun (WGS) entry which is preliminary data.</text>
</comment>
<dbReference type="InterPro" id="IPR013097">
    <property type="entry name" value="Dabb"/>
</dbReference>
<dbReference type="InterPro" id="IPR011008">
    <property type="entry name" value="Dimeric_a/b-barrel"/>
</dbReference>
<dbReference type="PROSITE" id="PS51502">
    <property type="entry name" value="S_R_A_B_BARREL"/>
    <property type="match status" value="1"/>
</dbReference>
<accession>A0A8H4NVY4</accession>
<comment type="subunit">
    <text evidence="1">Homodimer.</text>
</comment>
<evidence type="ECO:0000256" key="1">
    <source>
        <dbReference type="ARBA" id="ARBA00011738"/>
    </source>
</evidence>
<dbReference type="SUPFAM" id="SSF54909">
    <property type="entry name" value="Dimeric alpha+beta barrel"/>
    <property type="match status" value="1"/>
</dbReference>
<sequence>MTIIHMGTKPQEYFMIDYALIDHVPVFFKFRADVTQEHKETFVRELKKLKNLSCVKDNRLIVGGPSVTDPIERSKGFEFALLSYHENRAALNEYQASKEHAWVTQTYMFPYKEDLCRFDFEVAPEDEYMCTFEALTRLNGLQTPTEGAGNGNGYPAVHVTFRLQRLREEQASLCY</sequence>
<dbReference type="AlphaFoldDB" id="A0A8H4NVY4"/>
<evidence type="ECO:0000313" key="3">
    <source>
        <dbReference type="EMBL" id="KAF4449745.1"/>
    </source>
</evidence>
<dbReference type="SMART" id="SM00886">
    <property type="entry name" value="Dabb"/>
    <property type="match status" value="1"/>
</dbReference>
<dbReference type="EMBL" id="JAADYS010003184">
    <property type="protein sequence ID" value="KAF4449745.1"/>
    <property type="molecule type" value="Genomic_DNA"/>
</dbReference>
<keyword evidence="4" id="KW-1185">Reference proteome</keyword>
<dbReference type="PANTHER" id="PTHR33178">
    <property type="match status" value="1"/>
</dbReference>
<proteinExistence type="predicted"/>
<feature type="non-terminal residue" evidence="3">
    <location>
        <position position="1"/>
    </location>
</feature>
<dbReference type="Pfam" id="PF07876">
    <property type="entry name" value="Dabb"/>
    <property type="match status" value="1"/>
</dbReference>
<evidence type="ECO:0000259" key="2">
    <source>
        <dbReference type="PROSITE" id="PS51502"/>
    </source>
</evidence>
<gene>
    <name evidence="3" type="ORF">FALBO_16597</name>
</gene>
<dbReference type="OrthoDB" id="42919at2759"/>
<dbReference type="Proteomes" id="UP000554235">
    <property type="component" value="Unassembled WGS sequence"/>
</dbReference>
<name>A0A8H4NVY4_9HYPO</name>
<evidence type="ECO:0000313" key="4">
    <source>
        <dbReference type="Proteomes" id="UP000554235"/>
    </source>
</evidence>
<dbReference type="Gene3D" id="3.30.70.100">
    <property type="match status" value="1"/>
</dbReference>
<protein>
    <submittedName>
        <fullName evidence="3">Stress responsive a b barrel domain</fullName>
    </submittedName>
</protein>
<organism evidence="3 4">
    <name type="scientific">Fusarium albosuccineum</name>
    <dbReference type="NCBI Taxonomy" id="1237068"/>
    <lineage>
        <taxon>Eukaryota</taxon>
        <taxon>Fungi</taxon>
        <taxon>Dikarya</taxon>
        <taxon>Ascomycota</taxon>
        <taxon>Pezizomycotina</taxon>
        <taxon>Sordariomycetes</taxon>
        <taxon>Hypocreomycetidae</taxon>
        <taxon>Hypocreales</taxon>
        <taxon>Nectriaceae</taxon>
        <taxon>Fusarium</taxon>
        <taxon>Fusarium decemcellulare species complex</taxon>
    </lineage>
</organism>
<dbReference type="PANTHER" id="PTHR33178:SF17">
    <property type="entry name" value="STRESS-RESPONSE A_B BARREL DOMAIN-CONTAINING PROTEIN"/>
    <property type="match status" value="1"/>
</dbReference>
<dbReference type="InterPro" id="IPR044662">
    <property type="entry name" value="HS1/DABB1-like"/>
</dbReference>